<dbReference type="EMBL" id="BGPR01001242">
    <property type="protein sequence ID" value="GBM49157.1"/>
    <property type="molecule type" value="Genomic_DNA"/>
</dbReference>
<accession>A0A4Y2G7C9</accession>
<name>A0A4Y2G7C9_ARAVE</name>
<dbReference type="Proteomes" id="UP000499080">
    <property type="component" value="Unassembled WGS sequence"/>
</dbReference>
<reference evidence="1 2" key="1">
    <citation type="journal article" date="2019" name="Sci. Rep.">
        <title>Orb-weaving spider Araneus ventricosus genome elucidates the spidroin gene catalogue.</title>
        <authorList>
            <person name="Kono N."/>
            <person name="Nakamura H."/>
            <person name="Ohtoshi R."/>
            <person name="Moran D.A.P."/>
            <person name="Shinohara A."/>
            <person name="Yoshida Y."/>
            <person name="Fujiwara M."/>
            <person name="Mori M."/>
            <person name="Tomita M."/>
            <person name="Arakawa K."/>
        </authorList>
    </citation>
    <scope>NUCLEOTIDE SEQUENCE [LARGE SCALE GENOMIC DNA]</scope>
</reference>
<evidence type="ECO:0000313" key="2">
    <source>
        <dbReference type="Proteomes" id="UP000499080"/>
    </source>
</evidence>
<gene>
    <name evidence="1" type="ORF">AVEN_148081_1</name>
</gene>
<proteinExistence type="predicted"/>
<evidence type="ECO:0000313" key="1">
    <source>
        <dbReference type="EMBL" id="GBM49157.1"/>
    </source>
</evidence>
<sequence>MLTPLAPISSMAREPPPSHQVTVPVAFQHLWSDWISKWSDWIPKWSDWIPKWSDWISKEVVNFFAYPRTFDCASPVLIGFLH</sequence>
<dbReference type="AlphaFoldDB" id="A0A4Y2G7C9"/>
<keyword evidence="2" id="KW-1185">Reference proteome</keyword>
<comment type="caution">
    <text evidence="1">The sequence shown here is derived from an EMBL/GenBank/DDBJ whole genome shotgun (WGS) entry which is preliminary data.</text>
</comment>
<protein>
    <submittedName>
        <fullName evidence="1">Uncharacterized protein</fullName>
    </submittedName>
</protein>
<organism evidence="1 2">
    <name type="scientific">Araneus ventricosus</name>
    <name type="common">Orbweaver spider</name>
    <name type="synonym">Epeira ventricosa</name>
    <dbReference type="NCBI Taxonomy" id="182803"/>
    <lineage>
        <taxon>Eukaryota</taxon>
        <taxon>Metazoa</taxon>
        <taxon>Ecdysozoa</taxon>
        <taxon>Arthropoda</taxon>
        <taxon>Chelicerata</taxon>
        <taxon>Arachnida</taxon>
        <taxon>Araneae</taxon>
        <taxon>Araneomorphae</taxon>
        <taxon>Entelegynae</taxon>
        <taxon>Araneoidea</taxon>
        <taxon>Araneidae</taxon>
        <taxon>Araneus</taxon>
    </lineage>
</organism>